<dbReference type="PRINTS" id="PR00469">
    <property type="entry name" value="PNDRDTASEII"/>
</dbReference>
<evidence type="ECO:0000256" key="2">
    <source>
        <dbReference type="ARBA" id="ARBA00023002"/>
    </source>
</evidence>
<dbReference type="RefSeq" id="WP_162444464.1">
    <property type="nucleotide sequence ID" value="NZ_CP048222.1"/>
</dbReference>
<feature type="domain" description="FAD/NAD(P)-binding" evidence="3">
    <location>
        <begin position="7"/>
        <end position="283"/>
    </location>
</feature>
<organism evidence="4 5">
    <name type="scientific">Rhodocytophaga rosea</name>
    <dbReference type="NCBI Taxonomy" id="2704465"/>
    <lineage>
        <taxon>Bacteria</taxon>
        <taxon>Pseudomonadati</taxon>
        <taxon>Bacteroidota</taxon>
        <taxon>Cytophagia</taxon>
        <taxon>Cytophagales</taxon>
        <taxon>Rhodocytophagaceae</taxon>
        <taxon>Rhodocytophaga</taxon>
    </lineage>
</organism>
<dbReference type="InterPro" id="IPR050097">
    <property type="entry name" value="Ferredoxin-NADP_redctase_2"/>
</dbReference>
<accession>A0A6C0GLC7</accession>
<evidence type="ECO:0000313" key="4">
    <source>
        <dbReference type="EMBL" id="QHT68453.1"/>
    </source>
</evidence>
<dbReference type="PRINTS" id="PR00368">
    <property type="entry name" value="FADPNR"/>
</dbReference>
<name>A0A6C0GLC7_9BACT</name>
<evidence type="ECO:0000256" key="1">
    <source>
        <dbReference type="ARBA" id="ARBA00022630"/>
    </source>
</evidence>
<proteinExistence type="predicted"/>
<evidence type="ECO:0000313" key="5">
    <source>
        <dbReference type="Proteomes" id="UP000480178"/>
    </source>
</evidence>
<dbReference type="AlphaFoldDB" id="A0A6C0GLC7"/>
<dbReference type="Pfam" id="PF07992">
    <property type="entry name" value="Pyr_redox_2"/>
    <property type="match status" value="1"/>
</dbReference>
<dbReference type="Gene3D" id="3.50.50.60">
    <property type="entry name" value="FAD/NAD(P)-binding domain"/>
    <property type="match status" value="2"/>
</dbReference>
<keyword evidence="1" id="KW-0285">Flavoprotein</keyword>
<dbReference type="KEGG" id="rhoz:GXP67_18300"/>
<dbReference type="SUPFAM" id="SSF51905">
    <property type="entry name" value="FAD/NAD(P)-binding domain"/>
    <property type="match status" value="1"/>
</dbReference>
<gene>
    <name evidence="4" type="ORF">GXP67_18300</name>
</gene>
<dbReference type="Proteomes" id="UP000480178">
    <property type="component" value="Chromosome"/>
</dbReference>
<evidence type="ECO:0000259" key="3">
    <source>
        <dbReference type="Pfam" id="PF07992"/>
    </source>
</evidence>
<dbReference type="EMBL" id="CP048222">
    <property type="protein sequence ID" value="QHT68453.1"/>
    <property type="molecule type" value="Genomic_DNA"/>
</dbReference>
<keyword evidence="5" id="KW-1185">Reference proteome</keyword>
<protein>
    <submittedName>
        <fullName evidence="4">NAD(P)/FAD-dependent oxidoreductase</fullName>
    </submittedName>
</protein>
<dbReference type="InterPro" id="IPR023753">
    <property type="entry name" value="FAD/NAD-binding_dom"/>
</dbReference>
<keyword evidence="2" id="KW-0560">Oxidoreductase</keyword>
<sequence>MTGNKNFDVIIIGGSYAGLSAAMALGRSLRKVLIIDSGKPCNRQTPRSHNFITHDGEKPQDIARKAKEQVLKYETVQFIEALATGGSITQEGFEIEISNGDRFNARKLLFATGVADQMPAIEGFAQCWGISVLHCPYCHGYEVRNTNMGVLGNGDLGFELSRLIHHWSGQLTLFTNGKSTLTAEQTSKLQSHQIEIIETEIAALEHTNGYIDHIVFKNGNTNNISALFARVNFTQHCQIPEQLGCALNEQGYIKIDDFQRTSLPGVYAAGDNTIMFRSVAMAVAAGTKAGAVINKELIDEAF</sequence>
<dbReference type="PANTHER" id="PTHR48105">
    <property type="entry name" value="THIOREDOXIN REDUCTASE 1-RELATED-RELATED"/>
    <property type="match status" value="1"/>
</dbReference>
<reference evidence="4 5" key="1">
    <citation type="submission" date="2020-01" db="EMBL/GenBank/DDBJ databases">
        <authorList>
            <person name="Kim M.K."/>
        </authorList>
    </citation>
    <scope>NUCLEOTIDE SEQUENCE [LARGE SCALE GENOMIC DNA]</scope>
    <source>
        <strain evidence="4 5">172606-1</strain>
    </source>
</reference>
<dbReference type="InterPro" id="IPR036188">
    <property type="entry name" value="FAD/NAD-bd_sf"/>
</dbReference>
<dbReference type="GO" id="GO:0016491">
    <property type="term" value="F:oxidoreductase activity"/>
    <property type="evidence" value="ECO:0007669"/>
    <property type="project" value="UniProtKB-KW"/>
</dbReference>